<dbReference type="GO" id="GO:0035091">
    <property type="term" value="F:phosphatidylinositol binding"/>
    <property type="evidence" value="ECO:0007669"/>
    <property type="project" value="InterPro"/>
</dbReference>
<dbReference type="PROSITE" id="PS50195">
    <property type="entry name" value="PX"/>
    <property type="match status" value="1"/>
</dbReference>
<dbReference type="CDD" id="cd06093">
    <property type="entry name" value="PX_domain"/>
    <property type="match status" value="1"/>
</dbReference>
<evidence type="ECO:0000259" key="5">
    <source>
        <dbReference type="PROSITE" id="PS50866"/>
    </source>
</evidence>
<feature type="compositionally biased region" description="Basic and acidic residues" evidence="1">
    <location>
        <begin position="513"/>
        <end position="524"/>
    </location>
</feature>
<feature type="transmembrane region" description="Helical" evidence="2">
    <location>
        <begin position="645"/>
        <end position="668"/>
    </location>
</feature>
<feature type="region of interest" description="Disordered" evidence="1">
    <location>
        <begin position="1"/>
        <end position="57"/>
    </location>
</feature>
<dbReference type="SUPFAM" id="SSF64268">
    <property type="entry name" value="PX domain"/>
    <property type="match status" value="1"/>
</dbReference>
<dbReference type="Gene3D" id="2.30.29.30">
    <property type="entry name" value="Pleckstrin-homology domain (PH domain)/Phosphotyrosine-binding domain (PTB)"/>
    <property type="match status" value="1"/>
</dbReference>
<sequence>MELQRNSFDRGGNDGARSAGAGGPTNDSNSAHDAGRESTGSSKRAPSVAATATREKDAILTTETAAAVPSAAHTTEATRASKHVLVSCRIGGHTIEKGTSPKKKALDPMRYMPDRATFYALFTVHAQFEDATTDHQVYRTYKQFAALHSRLQKKYPKSNFPRELPTMRKKRYDNEYIEQKKHELNQYLKQLLELLEIKQSKTLREFLEDSHLPDDCDEDEVNPSMKMLEGLPGTIVTVRAGQSFSVSVNLSSAGDAVSWQFTTKKHNIGFSATFNGDTIRVYSREDSQVKPVKGFYKCTEPGTCTLNWDNTYTWSKGKVLIYWAEVKQAKPDLPLPVNGGPDPTSTQQSTSDGRRAGYIEKNRNHALYPRRIMNTSISLITKPFVSGKPSHQQEQYKAGPLIVERNIKFRGRNWYRKWFVLDTRKCILRYYDSESAARRGLSISKLNLNHKSASLAITSGEEAAPTPFMFVARTRKRCWKICASSLAEYNEWEHAISTALLTAQLSKRRRSGSKNDADVDRQDGTRGSSQLSQEAGNSMLQGDQGGELDDSEESEEDEDEDDHGKDGDDGDSDGDQSASDSELGHEMIKPVVIKETSRSATSHALFDSHASSPFAFYLDTIGAWELKWKICALVLINCVLLGIRWTPWAIVVGGLVLCNGGVIAMKLLEARSQEPKKKLKQS</sequence>
<evidence type="ECO:0000259" key="4">
    <source>
        <dbReference type="PROSITE" id="PS50195"/>
    </source>
</evidence>
<dbReference type="SUPFAM" id="SSF50729">
    <property type="entry name" value="PH domain-like"/>
    <property type="match status" value="1"/>
</dbReference>
<reference evidence="7" key="2">
    <citation type="submission" date="2010-04" db="EMBL/GenBank/DDBJ databases">
        <authorList>
            <person name="Buell R."/>
            <person name="Hamilton J."/>
            <person name="Hostetler J."/>
        </authorList>
    </citation>
    <scope>NUCLEOTIDE SEQUENCE [LARGE SCALE GENOMIC DNA]</scope>
    <source>
        <strain evidence="7">DAOM:BR144</strain>
    </source>
</reference>
<dbReference type="SMART" id="SM00312">
    <property type="entry name" value="PX"/>
    <property type="match status" value="1"/>
</dbReference>
<dbReference type="Proteomes" id="UP000019132">
    <property type="component" value="Unassembled WGS sequence"/>
</dbReference>
<dbReference type="PANTHER" id="PTHR22775:SF3">
    <property type="entry name" value="SORTING NEXIN-13"/>
    <property type="match status" value="1"/>
</dbReference>
<evidence type="ECO:0000256" key="1">
    <source>
        <dbReference type="SAM" id="MobiDB-lite"/>
    </source>
</evidence>
<dbReference type="InterPro" id="IPR011993">
    <property type="entry name" value="PH-like_dom_sf"/>
</dbReference>
<feature type="domain" description="PX" evidence="4">
    <location>
        <begin position="100"/>
        <end position="214"/>
    </location>
</feature>
<dbReference type="OMA" id="KHNIGFS"/>
<dbReference type="PROSITE" id="PS50003">
    <property type="entry name" value="PH_DOMAIN"/>
    <property type="match status" value="1"/>
</dbReference>
<dbReference type="Pfam" id="PF00787">
    <property type="entry name" value="PX"/>
    <property type="match status" value="1"/>
</dbReference>
<dbReference type="SMART" id="SM00233">
    <property type="entry name" value="PH"/>
    <property type="match status" value="1"/>
</dbReference>
<dbReference type="Gene3D" id="2.60.120.680">
    <property type="entry name" value="GOLD domain"/>
    <property type="match status" value="1"/>
</dbReference>
<feature type="domain" description="GOLD" evidence="5">
    <location>
        <begin position="214"/>
        <end position="326"/>
    </location>
</feature>
<evidence type="ECO:0000259" key="3">
    <source>
        <dbReference type="PROSITE" id="PS50003"/>
    </source>
</evidence>
<dbReference type="InterPro" id="IPR001849">
    <property type="entry name" value="PH_domain"/>
</dbReference>
<keyword evidence="2" id="KW-0472">Membrane</keyword>
<evidence type="ECO:0000313" key="7">
    <source>
        <dbReference type="Proteomes" id="UP000019132"/>
    </source>
</evidence>
<dbReference type="SUPFAM" id="SSF101576">
    <property type="entry name" value="Supernatant protein factor (SPF), C-terminal domain"/>
    <property type="match status" value="1"/>
</dbReference>
<dbReference type="Gene3D" id="3.30.1520.10">
    <property type="entry name" value="Phox-like domain"/>
    <property type="match status" value="1"/>
</dbReference>
<name>K3XAY1_GLOUD</name>
<evidence type="ECO:0000313" key="6">
    <source>
        <dbReference type="EnsemblProtists" id="PYU1_T014380"/>
    </source>
</evidence>
<keyword evidence="2" id="KW-0812">Transmembrane</keyword>
<reference evidence="6" key="3">
    <citation type="submission" date="2015-02" db="UniProtKB">
        <authorList>
            <consortium name="EnsemblProtists"/>
        </authorList>
    </citation>
    <scope>IDENTIFICATION</scope>
    <source>
        <strain evidence="6">DAOM BR144</strain>
    </source>
</reference>
<organism evidence="6 7">
    <name type="scientific">Globisporangium ultimum (strain ATCC 200006 / CBS 805.95 / DAOM BR144)</name>
    <name type="common">Pythium ultimum</name>
    <dbReference type="NCBI Taxonomy" id="431595"/>
    <lineage>
        <taxon>Eukaryota</taxon>
        <taxon>Sar</taxon>
        <taxon>Stramenopiles</taxon>
        <taxon>Oomycota</taxon>
        <taxon>Peronosporomycetes</taxon>
        <taxon>Pythiales</taxon>
        <taxon>Pythiaceae</taxon>
        <taxon>Globisporangium</taxon>
    </lineage>
</organism>
<evidence type="ECO:0000256" key="2">
    <source>
        <dbReference type="SAM" id="Phobius"/>
    </source>
</evidence>
<accession>K3XAY1</accession>
<dbReference type="VEuPathDB" id="FungiDB:PYU1_G014349"/>
<protein>
    <recommendedName>
        <fullName evidence="8">PX domain-containing protein</fullName>
    </recommendedName>
</protein>
<dbReference type="Pfam" id="PF00169">
    <property type="entry name" value="PH"/>
    <property type="match status" value="1"/>
</dbReference>
<keyword evidence="2" id="KW-1133">Transmembrane helix</keyword>
<reference evidence="7" key="1">
    <citation type="journal article" date="2010" name="Genome Biol.">
        <title>Genome sequence of the necrotrophic plant pathogen Pythium ultimum reveals original pathogenicity mechanisms and effector repertoire.</title>
        <authorList>
            <person name="Levesque C.A."/>
            <person name="Brouwer H."/>
            <person name="Cano L."/>
            <person name="Hamilton J.P."/>
            <person name="Holt C."/>
            <person name="Huitema E."/>
            <person name="Raffaele S."/>
            <person name="Robideau G.P."/>
            <person name="Thines M."/>
            <person name="Win J."/>
            <person name="Zerillo M.M."/>
            <person name="Beakes G.W."/>
            <person name="Boore J.L."/>
            <person name="Busam D."/>
            <person name="Dumas B."/>
            <person name="Ferriera S."/>
            <person name="Fuerstenberg S.I."/>
            <person name="Gachon C.M."/>
            <person name="Gaulin E."/>
            <person name="Govers F."/>
            <person name="Grenville-Briggs L."/>
            <person name="Horner N."/>
            <person name="Hostetler J."/>
            <person name="Jiang R.H."/>
            <person name="Johnson J."/>
            <person name="Krajaejun T."/>
            <person name="Lin H."/>
            <person name="Meijer H.J."/>
            <person name="Moore B."/>
            <person name="Morris P."/>
            <person name="Phuntmart V."/>
            <person name="Puiu D."/>
            <person name="Shetty J."/>
            <person name="Stajich J.E."/>
            <person name="Tripathy S."/>
            <person name="Wawra S."/>
            <person name="van West P."/>
            <person name="Whitty B.R."/>
            <person name="Coutinho P.M."/>
            <person name="Henrissat B."/>
            <person name="Martin F."/>
            <person name="Thomas P.D."/>
            <person name="Tyler B.M."/>
            <person name="De Vries R.P."/>
            <person name="Kamoun S."/>
            <person name="Yandell M."/>
            <person name="Tisserat N."/>
            <person name="Buell C.R."/>
        </authorList>
    </citation>
    <scope>NUCLEOTIDE SEQUENCE</scope>
    <source>
        <strain evidence="7">DAOM:BR144</strain>
    </source>
</reference>
<dbReference type="InterPro" id="IPR001683">
    <property type="entry name" value="PX_dom"/>
</dbReference>
<dbReference type="EMBL" id="GL376565">
    <property type="status" value="NOT_ANNOTATED_CDS"/>
    <property type="molecule type" value="Genomic_DNA"/>
</dbReference>
<evidence type="ECO:0008006" key="8">
    <source>
        <dbReference type="Google" id="ProtNLM"/>
    </source>
</evidence>
<dbReference type="STRING" id="431595.K3XAY1"/>
<dbReference type="InParanoid" id="K3XAY1"/>
<keyword evidence="7" id="KW-1185">Reference proteome</keyword>
<feature type="region of interest" description="Disordered" evidence="1">
    <location>
        <begin position="509"/>
        <end position="588"/>
    </location>
</feature>
<dbReference type="HOGENOM" id="CLU_025767_0_0_1"/>
<feature type="compositionally biased region" description="Acidic residues" evidence="1">
    <location>
        <begin position="546"/>
        <end position="561"/>
    </location>
</feature>
<dbReference type="PROSITE" id="PS50866">
    <property type="entry name" value="GOLD"/>
    <property type="match status" value="1"/>
</dbReference>
<feature type="region of interest" description="Disordered" evidence="1">
    <location>
        <begin position="333"/>
        <end position="354"/>
    </location>
</feature>
<feature type="compositionally biased region" description="Polar residues" evidence="1">
    <location>
        <begin position="525"/>
        <end position="540"/>
    </location>
</feature>
<feature type="domain" description="PH" evidence="3">
    <location>
        <begin position="394"/>
        <end position="501"/>
    </location>
</feature>
<dbReference type="InterPro" id="IPR036598">
    <property type="entry name" value="GOLD_dom_sf"/>
</dbReference>
<proteinExistence type="predicted"/>
<dbReference type="PANTHER" id="PTHR22775">
    <property type="entry name" value="SORTING NEXIN"/>
    <property type="match status" value="1"/>
</dbReference>
<dbReference type="InterPro" id="IPR009038">
    <property type="entry name" value="GOLD_dom"/>
</dbReference>
<dbReference type="eggNOG" id="ENOG502RX9X">
    <property type="taxonomic scope" value="Eukaryota"/>
</dbReference>
<dbReference type="InterPro" id="IPR036871">
    <property type="entry name" value="PX_dom_sf"/>
</dbReference>
<dbReference type="AlphaFoldDB" id="K3XAY1"/>
<dbReference type="EnsemblProtists" id="PYU1_T014380">
    <property type="protein sequence ID" value="PYU1_T014380"/>
    <property type="gene ID" value="PYU1_G014349"/>
</dbReference>